<gene>
    <name evidence="1" type="ORF">RRG08_053019</name>
</gene>
<dbReference type="EMBL" id="JAWDGP010006905">
    <property type="protein sequence ID" value="KAK3733213.1"/>
    <property type="molecule type" value="Genomic_DNA"/>
</dbReference>
<evidence type="ECO:0000313" key="2">
    <source>
        <dbReference type="Proteomes" id="UP001283361"/>
    </source>
</evidence>
<reference evidence="1" key="1">
    <citation type="journal article" date="2023" name="G3 (Bethesda)">
        <title>A reference genome for the long-term kleptoplast-retaining sea slug Elysia crispata morphotype clarki.</title>
        <authorList>
            <person name="Eastman K.E."/>
            <person name="Pendleton A.L."/>
            <person name="Shaikh M.A."/>
            <person name="Suttiyut T."/>
            <person name="Ogas R."/>
            <person name="Tomko P."/>
            <person name="Gavelis G."/>
            <person name="Widhalm J.R."/>
            <person name="Wisecaver J.H."/>
        </authorList>
    </citation>
    <scope>NUCLEOTIDE SEQUENCE</scope>
    <source>
        <strain evidence="1">ECLA1</strain>
    </source>
</reference>
<comment type="caution">
    <text evidence="1">The sequence shown here is derived from an EMBL/GenBank/DDBJ whole genome shotgun (WGS) entry which is preliminary data.</text>
</comment>
<dbReference type="Proteomes" id="UP001283361">
    <property type="component" value="Unassembled WGS sequence"/>
</dbReference>
<evidence type="ECO:0000313" key="1">
    <source>
        <dbReference type="EMBL" id="KAK3733213.1"/>
    </source>
</evidence>
<dbReference type="AlphaFoldDB" id="A0AAE0Y5Z1"/>
<keyword evidence="2" id="KW-1185">Reference proteome</keyword>
<proteinExistence type="predicted"/>
<accession>A0AAE0Y5Z1</accession>
<organism evidence="1 2">
    <name type="scientific">Elysia crispata</name>
    <name type="common">lettuce slug</name>
    <dbReference type="NCBI Taxonomy" id="231223"/>
    <lineage>
        <taxon>Eukaryota</taxon>
        <taxon>Metazoa</taxon>
        <taxon>Spiralia</taxon>
        <taxon>Lophotrochozoa</taxon>
        <taxon>Mollusca</taxon>
        <taxon>Gastropoda</taxon>
        <taxon>Heterobranchia</taxon>
        <taxon>Euthyneura</taxon>
        <taxon>Panpulmonata</taxon>
        <taxon>Sacoglossa</taxon>
        <taxon>Placobranchoidea</taxon>
        <taxon>Plakobranchidae</taxon>
        <taxon>Elysia</taxon>
    </lineage>
</organism>
<name>A0AAE0Y5Z1_9GAST</name>
<protein>
    <submittedName>
        <fullName evidence="1">Uncharacterized protein</fullName>
    </submittedName>
</protein>
<sequence>MKQRGVTLKLWAPDADSKKFCGQRLFAWLFLSWAVFVREDLKVMPSSLVRFSQVLRRIETHSGGFSEIWISSVEYQSTLALPPLQCLLHRVGLVYSTDKRQTLFGCWLE</sequence>